<dbReference type="Proteomes" id="UP001215598">
    <property type="component" value="Unassembled WGS sequence"/>
</dbReference>
<keyword evidence="2" id="KW-0547">Nucleotide-binding</keyword>
<evidence type="ECO:0000256" key="5">
    <source>
        <dbReference type="ARBA" id="ARBA00034808"/>
    </source>
</evidence>
<dbReference type="EMBL" id="JARKIB010000217">
    <property type="protein sequence ID" value="KAJ7722703.1"/>
    <property type="molecule type" value="Genomic_DNA"/>
</dbReference>
<evidence type="ECO:0000259" key="7">
    <source>
        <dbReference type="PROSITE" id="PS51194"/>
    </source>
</evidence>
<gene>
    <name evidence="8" type="ORF">B0H16DRAFT_1788691</name>
</gene>
<dbReference type="GO" id="GO:0009378">
    <property type="term" value="F:four-way junction helicase activity"/>
    <property type="evidence" value="ECO:0007669"/>
    <property type="project" value="TreeGrafter"/>
</dbReference>
<dbReference type="SMART" id="SM00490">
    <property type="entry name" value="HELICc"/>
    <property type="match status" value="1"/>
</dbReference>
<dbReference type="InterPro" id="IPR011545">
    <property type="entry name" value="DEAD/DEAH_box_helicase_dom"/>
</dbReference>
<dbReference type="PANTHER" id="PTHR13710:SF154">
    <property type="entry name" value="RECQ HELICASE, PUTATIVE (AFU_ORTHOLOGUE AFUA_6G14720)-RELATED"/>
    <property type="match status" value="1"/>
</dbReference>
<dbReference type="GO" id="GO:0000724">
    <property type="term" value="P:double-strand break repair via homologous recombination"/>
    <property type="evidence" value="ECO:0007669"/>
    <property type="project" value="TreeGrafter"/>
</dbReference>
<dbReference type="GO" id="GO:0005694">
    <property type="term" value="C:chromosome"/>
    <property type="evidence" value="ECO:0007669"/>
    <property type="project" value="TreeGrafter"/>
</dbReference>
<name>A0AAD7HLQ7_9AGAR</name>
<dbReference type="Gene3D" id="3.40.50.300">
    <property type="entry name" value="P-loop containing nucleotide triphosphate hydrolases"/>
    <property type="match status" value="2"/>
</dbReference>
<proteinExistence type="inferred from homology"/>
<comment type="catalytic activity">
    <reaction evidence="4">
        <text>Couples ATP hydrolysis with the unwinding of duplex DNA by translocating in the 3'-5' direction.</text>
        <dbReference type="EC" id="5.6.2.4"/>
    </reaction>
</comment>
<reference evidence="8" key="1">
    <citation type="submission" date="2023-03" db="EMBL/GenBank/DDBJ databases">
        <title>Massive genome expansion in bonnet fungi (Mycena s.s.) driven by repeated elements and novel gene families across ecological guilds.</title>
        <authorList>
            <consortium name="Lawrence Berkeley National Laboratory"/>
            <person name="Harder C.B."/>
            <person name="Miyauchi S."/>
            <person name="Viragh M."/>
            <person name="Kuo A."/>
            <person name="Thoen E."/>
            <person name="Andreopoulos B."/>
            <person name="Lu D."/>
            <person name="Skrede I."/>
            <person name="Drula E."/>
            <person name="Henrissat B."/>
            <person name="Morin E."/>
            <person name="Kohler A."/>
            <person name="Barry K."/>
            <person name="LaButti K."/>
            <person name="Morin E."/>
            <person name="Salamov A."/>
            <person name="Lipzen A."/>
            <person name="Mereny Z."/>
            <person name="Hegedus B."/>
            <person name="Baldrian P."/>
            <person name="Stursova M."/>
            <person name="Weitz H."/>
            <person name="Taylor A."/>
            <person name="Grigoriev I.V."/>
            <person name="Nagy L.G."/>
            <person name="Martin F."/>
            <person name="Kauserud H."/>
        </authorList>
    </citation>
    <scope>NUCLEOTIDE SEQUENCE</scope>
    <source>
        <strain evidence="8">CBHHK182m</strain>
    </source>
</reference>
<accession>A0AAD7HLQ7</accession>
<dbReference type="GO" id="GO:0043138">
    <property type="term" value="F:3'-5' DNA helicase activity"/>
    <property type="evidence" value="ECO:0007669"/>
    <property type="project" value="UniProtKB-EC"/>
</dbReference>
<feature type="domain" description="Helicase C-terminal" evidence="7">
    <location>
        <begin position="260"/>
        <end position="418"/>
    </location>
</feature>
<keyword evidence="9" id="KW-1185">Reference proteome</keyword>
<evidence type="ECO:0000256" key="2">
    <source>
        <dbReference type="ARBA" id="ARBA00022741"/>
    </source>
</evidence>
<evidence type="ECO:0000256" key="3">
    <source>
        <dbReference type="ARBA" id="ARBA00022840"/>
    </source>
</evidence>
<dbReference type="GO" id="GO:0005524">
    <property type="term" value="F:ATP binding"/>
    <property type="evidence" value="ECO:0007669"/>
    <property type="project" value="UniProtKB-KW"/>
</dbReference>
<protein>
    <recommendedName>
        <fullName evidence="5">DNA 3'-5' helicase</fullName>
        <ecNumber evidence="5">5.6.2.4</ecNumber>
    </recommendedName>
</protein>
<dbReference type="SMART" id="SM00487">
    <property type="entry name" value="DEXDc"/>
    <property type="match status" value="1"/>
</dbReference>
<evidence type="ECO:0000313" key="8">
    <source>
        <dbReference type="EMBL" id="KAJ7722703.1"/>
    </source>
</evidence>
<comment type="caution">
    <text evidence="8">The sequence shown here is derived from an EMBL/GenBank/DDBJ whole genome shotgun (WGS) entry which is preliminary data.</text>
</comment>
<sequence>MVPASKPVARKPLASKVRVYKPNEIDLASISDRARIRLGRTPHEFQTRFFSNVMQGKDVILDVGTGSGKSLCFDLPVLMNKQDIVLVVSPLTALMLEQAAASPLESLAICQETMALEGREALYKRAAEGTAQRIFVSPEVAGSLEFSKKVLGRERFQEHLRLVVVDEAHCVSLWGGSFRSEYAELGSLRGRVPPTTVFAIASATLPTHVLDDVCAKLKIGKDAVTISMSNARPNIALSVRKIVHPDDTKADLRFLLPNGATTAAEVPITLAYFNQRIETEDACDRLQAWAANVGIEKTAIAFYHAKIGTARKRELEHLLKEGKVRILCCTDAVGMGCDMRNIQRVILWKLPPSFCALAQRSGRAVRDFEVLGEAILFVSAKVLKDGVAEEQARIAREEAADPQNQEGTVLVPELQEGLDIVAGQEVVVGEGGVRVEQNADPNEDDTEATAEAQAKKKKRKAARMSFADALEARFLSKFACTTACRRLVWDEYFDNGKKSELVFF</sequence>
<dbReference type="GO" id="GO:0005737">
    <property type="term" value="C:cytoplasm"/>
    <property type="evidence" value="ECO:0007669"/>
    <property type="project" value="TreeGrafter"/>
</dbReference>
<dbReference type="InterPro" id="IPR014001">
    <property type="entry name" value="Helicase_ATP-bd"/>
</dbReference>
<dbReference type="EC" id="5.6.2.4" evidence="5"/>
<dbReference type="PANTHER" id="PTHR13710">
    <property type="entry name" value="DNA HELICASE RECQ FAMILY MEMBER"/>
    <property type="match status" value="1"/>
</dbReference>
<dbReference type="InterPro" id="IPR001650">
    <property type="entry name" value="Helicase_C-like"/>
</dbReference>
<evidence type="ECO:0000313" key="9">
    <source>
        <dbReference type="Proteomes" id="UP001215598"/>
    </source>
</evidence>
<evidence type="ECO:0000256" key="1">
    <source>
        <dbReference type="ARBA" id="ARBA00005446"/>
    </source>
</evidence>
<dbReference type="AlphaFoldDB" id="A0AAD7HLQ7"/>
<dbReference type="PROSITE" id="PS51194">
    <property type="entry name" value="HELICASE_CTER"/>
    <property type="match status" value="1"/>
</dbReference>
<dbReference type="Pfam" id="PF00271">
    <property type="entry name" value="Helicase_C"/>
    <property type="match status" value="1"/>
</dbReference>
<dbReference type="InterPro" id="IPR027417">
    <property type="entry name" value="P-loop_NTPase"/>
</dbReference>
<dbReference type="PROSITE" id="PS51192">
    <property type="entry name" value="HELICASE_ATP_BIND_1"/>
    <property type="match status" value="1"/>
</dbReference>
<keyword evidence="3" id="KW-0067">ATP-binding</keyword>
<evidence type="ECO:0000259" key="6">
    <source>
        <dbReference type="PROSITE" id="PS51192"/>
    </source>
</evidence>
<comment type="similarity">
    <text evidence="1">Belongs to the helicase family. RecQ subfamily.</text>
</comment>
<evidence type="ECO:0000256" key="4">
    <source>
        <dbReference type="ARBA" id="ARBA00034617"/>
    </source>
</evidence>
<dbReference type="Pfam" id="PF00270">
    <property type="entry name" value="DEAD"/>
    <property type="match status" value="1"/>
</dbReference>
<organism evidence="8 9">
    <name type="scientific">Mycena metata</name>
    <dbReference type="NCBI Taxonomy" id="1033252"/>
    <lineage>
        <taxon>Eukaryota</taxon>
        <taxon>Fungi</taxon>
        <taxon>Dikarya</taxon>
        <taxon>Basidiomycota</taxon>
        <taxon>Agaricomycotina</taxon>
        <taxon>Agaricomycetes</taxon>
        <taxon>Agaricomycetidae</taxon>
        <taxon>Agaricales</taxon>
        <taxon>Marasmiineae</taxon>
        <taxon>Mycenaceae</taxon>
        <taxon>Mycena</taxon>
    </lineage>
</organism>
<keyword evidence="8" id="KW-0378">Hydrolase</keyword>
<feature type="domain" description="Helicase ATP-binding" evidence="6">
    <location>
        <begin position="50"/>
        <end position="223"/>
    </location>
</feature>
<dbReference type="GO" id="GO:0016787">
    <property type="term" value="F:hydrolase activity"/>
    <property type="evidence" value="ECO:0007669"/>
    <property type="project" value="UniProtKB-KW"/>
</dbReference>
<dbReference type="GO" id="GO:0003676">
    <property type="term" value="F:nucleic acid binding"/>
    <property type="evidence" value="ECO:0007669"/>
    <property type="project" value="InterPro"/>
</dbReference>
<dbReference type="SUPFAM" id="SSF52540">
    <property type="entry name" value="P-loop containing nucleoside triphosphate hydrolases"/>
    <property type="match status" value="1"/>
</dbReference>